<dbReference type="AlphaFoldDB" id="A0A9D2CKV9"/>
<evidence type="ECO:0000313" key="4">
    <source>
        <dbReference type="Proteomes" id="UP000886851"/>
    </source>
</evidence>
<dbReference type="Proteomes" id="UP000886851">
    <property type="component" value="Unassembled WGS sequence"/>
</dbReference>
<gene>
    <name evidence="3" type="ORF">H9824_12090</name>
</gene>
<proteinExistence type="predicted"/>
<dbReference type="GO" id="GO:0003677">
    <property type="term" value="F:DNA binding"/>
    <property type="evidence" value="ECO:0007669"/>
    <property type="project" value="UniProtKB-KW"/>
</dbReference>
<protein>
    <recommendedName>
        <fullName evidence="2">HU domain-containing protein</fullName>
    </recommendedName>
</protein>
<comment type="caution">
    <text evidence="3">The sequence shown here is derived from an EMBL/GenBank/DDBJ whole genome shotgun (WGS) entry which is preliminary data.</text>
</comment>
<accession>A0A9D2CKV9</accession>
<organism evidence="3 4">
    <name type="scientific">Candidatus Bacteroides pullicola</name>
    <dbReference type="NCBI Taxonomy" id="2838475"/>
    <lineage>
        <taxon>Bacteria</taxon>
        <taxon>Pseudomonadati</taxon>
        <taxon>Bacteroidota</taxon>
        <taxon>Bacteroidia</taxon>
        <taxon>Bacteroidales</taxon>
        <taxon>Bacteroidaceae</taxon>
        <taxon>Bacteroides</taxon>
    </lineage>
</organism>
<evidence type="ECO:0000259" key="2">
    <source>
        <dbReference type="Pfam" id="PF18291"/>
    </source>
</evidence>
<dbReference type="EMBL" id="DXCV01000086">
    <property type="protein sequence ID" value="HIY89422.1"/>
    <property type="molecule type" value="Genomic_DNA"/>
</dbReference>
<evidence type="ECO:0000313" key="3">
    <source>
        <dbReference type="EMBL" id="HIY89422.1"/>
    </source>
</evidence>
<name>A0A9D2CKV9_9BACE</name>
<dbReference type="SUPFAM" id="SSF47729">
    <property type="entry name" value="IHF-like DNA-binding proteins"/>
    <property type="match status" value="1"/>
</dbReference>
<dbReference type="Pfam" id="PF18291">
    <property type="entry name" value="HU-HIG"/>
    <property type="match status" value="1"/>
</dbReference>
<feature type="domain" description="HU" evidence="2">
    <location>
        <begin position="3"/>
        <end position="120"/>
    </location>
</feature>
<reference evidence="3" key="1">
    <citation type="journal article" date="2021" name="PeerJ">
        <title>Extensive microbial diversity within the chicken gut microbiome revealed by metagenomics and culture.</title>
        <authorList>
            <person name="Gilroy R."/>
            <person name="Ravi A."/>
            <person name="Getino M."/>
            <person name="Pursley I."/>
            <person name="Horton D.L."/>
            <person name="Alikhan N.F."/>
            <person name="Baker D."/>
            <person name="Gharbi K."/>
            <person name="Hall N."/>
            <person name="Watson M."/>
            <person name="Adriaenssens E.M."/>
            <person name="Foster-Nyarko E."/>
            <person name="Jarju S."/>
            <person name="Secka A."/>
            <person name="Antonio M."/>
            <person name="Oren A."/>
            <person name="Chaudhuri R.R."/>
            <person name="La Ragione R."/>
            <person name="Hildebrand F."/>
            <person name="Pallen M.J."/>
        </authorList>
    </citation>
    <scope>NUCLEOTIDE SEQUENCE</scope>
    <source>
        <strain evidence="3">Gambia2-208</strain>
    </source>
</reference>
<dbReference type="InterPro" id="IPR041607">
    <property type="entry name" value="HU-HIG"/>
</dbReference>
<reference evidence="3" key="2">
    <citation type="submission" date="2021-04" db="EMBL/GenBank/DDBJ databases">
        <authorList>
            <person name="Gilroy R."/>
        </authorList>
    </citation>
    <scope>NUCLEOTIDE SEQUENCE</scope>
    <source>
        <strain evidence="3">Gambia2-208</strain>
    </source>
</reference>
<evidence type="ECO:0000256" key="1">
    <source>
        <dbReference type="ARBA" id="ARBA00023125"/>
    </source>
</evidence>
<dbReference type="InterPro" id="IPR010992">
    <property type="entry name" value="IHF-like_DNA-bd_dom_sf"/>
</dbReference>
<sequence>MNKYHLEKKRNRLNRDKDGLWYAAPAPRRKLDKADLCRYASKNTTLNAIEVRAVLDLINEFVPRYLAEGYVIRLGELGSLSLTYGSEGVAQPEDFHPRLMRPARVVFQPSKRLTQEVRNLLSYEAGGIVAEGIAFDSVADYRRWQAGRAGEEP</sequence>
<keyword evidence="1" id="KW-0238">DNA-binding</keyword>